<dbReference type="UniPathway" id="UPA00124"/>
<dbReference type="PANTHER" id="PTHR10491:SF4">
    <property type="entry name" value="METHIONINE ADENOSYLTRANSFERASE 2 SUBUNIT BETA"/>
    <property type="match status" value="1"/>
</dbReference>
<comment type="similarity">
    <text evidence="1 2">Belongs to the dTDP-4-dehydrorhamnose reductase family.</text>
</comment>
<comment type="function">
    <text evidence="2">Catalyzes the reduction of dTDP-6-deoxy-L-lyxo-4-hexulose to yield dTDP-L-rhamnose.</text>
</comment>
<proteinExistence type="inferred from homology"/>
<comment type="caution">
    <text evidence="4">The sequence shown here is derived from an EMBL/GenBank/DDBJ whole genome shotgun (WGS) entry which is preliminary data.</text>
</comment>
<dbReference type="Proteomes" id="UP000176850">
    <property type="component" value="Unassembled WGS sequence"/>
</dbReference>
<dbReference type="SUPFAM" id="SSF51735">
    <property type="entry name" value="NAD(P)-binding Rossmann-fold domains"/>
    <property type="match status" value="1"/>
</dbReference>
<name>A0A1F7GJB5_9BACT</name>
<organism evidence="4 5">
    <name type="scientific">Candidatus Roizmanbacteria bacterium RIFCSPHIGHO2_01_FULL_39_24</name>
    <dbReference type="NCBI Taxonomy" id="1802032"/>
    <lineage>
        <taxon>Bacteria</taxon>
        <taxon>Candidatus Roizmaniibacteriota</taxon>
    </lineage>
</organism>
<evidence type="ECO:0000256" key="2">
    <source>
        <dbReference type="RuleBase" id="RU364082"/>
    </source>
</evidence>
<comment type="pathway">
    <text evidence="2">Carbohydrate biosynthesis; dTDP-L-rhamnose biosynthesis.</text>
</comment>
<dbReference type="GO" id="GO:0006556">
    <property type="term" value="P:S-adenosylmethionine biosynthetic process"/>
    <property type="evidence" value="ECO:0007669"/>
    <property type="project" value="TreeGrafter"/>
</dbReference>
<reference evidence="4 5" key="1">
    <citation type="journal article" date="2016" name="Nat. Commun.">
        <title>Thousands of microbial genomes shed light on interconnected biogeochemical processes in an aquifer system.</title>
        <authorList>
            <person name="Anantharaman K."/>
            <person name="Brown C.T."/>
            <person name="Hug L.A."/>
            <person name="Sharon I."/>
            <person name="Castelle C.J."/>
            <person name="Probst A.J."/>
            <person name="Thomas B.C."/>
            <person name="Singh A."/>
            <person name="Wilkins M.J."/>
            <person name="Karaoz U."/>
            <person name="Brodie E.L."/>
            <person name="Williams K.H."/>
            <person name="Hubbard S.S."/>
            <person name="Banfield J.F."/>
        </authorList>
    </citation>
    <scope>NUCLEOTIDE SEQUENCE [LARGE SCALE GENOMIC DNA]</scope>
</reference>
<dbReference type="AlphaFoldDB" id="A0A1F7GJB5"/>
<dbReference type="InterPro" id="IPR036291">
    <property type="entry name" value="NAD(P)-bd_dom_sf"/>
</dbReference>
<sequence>MKILILGASSYVGARLYFDLQKDFEVVGTYSSNKLSEKLIHLDVTNEDQVASVIETVKPDVIVHVANSADSRWCEANPQEAYKLNETSSTYIVDAANTIGVKIIYISSFAAMVPENVYSKTKKESEEIVKQTKNGWVILRPSLIVGYSPNTTNDRPFNRFLKNIDEGTQAEYDTSWKFQPTWLGHISEVIKLVLQRNIDGKIISIVVPELKTRYDLAKDFLTPFNVVVTSIDKHDATPVIEDDLETLKKLDLPMYFYKEIVSKIVGEIRERDKYKL</sequence>
<dbReference type="InterPro" id="IPR005913">
    <property type="entry name" value="dTDP_dehydrorham_reduct"/>
</dbReference>
<evidence type="ECO:0000259" key="3">
    <source>
        <dbReference type="Pfam" id="PF04321"/>
    </source>
</evidence>
<accession>A0A1F7GJB5</accession>
<keyword evidence="2" id="KW-0521">NADP</keyword>
<feature type="domain" description="RmlD-like substrate binding" evidence="3">
    <location>
        <begin position="1"/>
        <end position="226"/>
    </location>
</feature>
<evidence type="ECO:0000313" key="4">
    <source>
        <dbReference type="EMBL" id="OGK19001.1"/>
    </source>
</evidence>
<dbReference type="EMBL" id="MFZH01000020">
    <property type="protein sequence ID" value="OGK19001.1"/>
    <property type="molecule type" value="Genomic_DNA"/>
</dbReference>
<dbReference type="GO" id="GO:0019305">
    <property type="term" value="P:dTDP-rhamnose biosynthetic process"/>
    <property type="evidence" value="ECO:0007669"/>
    <property type="project" value="UniProtKB-UniPathway"/>
</dbReference>
<dbReference type="GO" id="GO:0008831">
    <property type="term" value="F:dTDP-4-dehydrorhamnose reductase activity"/>
    <property type="evidence" value="ECO:0007669"/>
    <property type="project" value="UniProtKB-EC"/>
</dbReference>
<keyword evidence="2" id="KW-0560">Oxidoreductase</keyword>
<dbReference type="EC" id="1.1.1.133" evidence="2"/>
<protein>
    <recommendedName>
        <fullName evidence="2">dTDP-4-dehydrorhamnose reductase</fullName>
        <ecNumber evidence="2">1.1.1.133</ecNumber>
    </recommendedName>
</protein>
<dbReference type="GO" id="GO:0048269">
    <property type="term" value="C:methionine adenosyltransferase complex"/>
    <property type="evidence" value="ECO:0007669"/>
    <property type="project" value="TreeGrafter"/>
</dbReference>
<evidence type="ECO:0000313" key="5">
    <source>
        <dbReference type="Proteomes" id="UP000176850"/>
    </source>
</evidence>
<dbReference type="GO" id="GO:0048270">
    <property type="term" value="F:methionine adenosyltransferase regulator activity"/>
    <property type="evidence" value="ECO:0007669"/>
    <property type="project" value="TreeGrafter"/>
</dbReference>
<dbReference type="Pfam" id="PF04321">
    <property type="entry name" value="RmlD_sub_bind"/>
    <property type="match status" value="1"/>
</dbReference>
<dbReference type="PANTHER" id="PTHR10491">
    <property type="entry name" value="DTDP-4-DEHYDRORHAMNOSE REDUCTASE"/>
    <property type="match status" value="1"/>
</dbReference>
<dbReference type="InterPro" id="IPR029903">
    <property type="entry name" value="RmlD-like-bd"/>
</dbReference>
<evidence type="ECO:0000256" key="1">
    <source>
        <dbReference type="ARBA" id="ARBA00010944"/>
    </source>
</evidence>
<dbReference type="Gene3D" id="3.40.50.720">
    <property type="entry name" value="NAD(P)-binding Rossmann-like Domain"/>
    <property type="match status" value="1"/>
</dbReference>
<gene>
    <name evidence="4" type="ORF">A2799_04255</name>
</gene>